<evidence type="ECO:0000313" key="3">
    <source>
        <dbReference type="Proteomes" id="UP000518752"/>
    </source>
</evidence>
<feature type="region of interest" description="Disordered" evidence="1">
    <location>
        <begin position="1"/>
        <end position="64"/>
    </location>
</feature>
<name>A0A8H5H438_9AGAR</name>
<organism evidence="2 3">
    <name type="scientific">Collybiopsis confluens</name>
    <dbReference type="NCBI Taxonomy" id="2823264"/>
    <lineage>
        <taxon>Eukaryota</taxon>
        <taxon>Fungi</taxon>
        <taxon>Dikarya</taxon>
        <taxon>Basidiomycota</taxon>
        <taxon>Agaricomycotina</taxon>
        <taxon>Agaricomycetes</taxon>
        <taxon>Agaricomycetidae</taxon>
        <taxon>Agaricales</taxon>
        <taxon>Marasmiineae</taxon>
        <taxon>Omphalotaceae</taxon>
        <taxon>Collybiopsis</taxon>
    </lineage>
</organism>
<gene>
    <name evidence="2" type="ORF">D9757_008643</name>
</gene>
<keyword evidence="3" id="KW-1185">Reference proteome</keyword>
<feature type="compositionally biased region" description="Basic and acidic residues" evidence="1">
    <location>
        <begin position="1"/>
        <end position="11"/>
    </location>
</feature>
<evidence type="ECO:0000313" key="2">
    <source>
        <dbReference type="EMBL" id="KAF5376348.1"/>
    </source>
</evidence>
<feature type="compositionally biased region" description="Polar residues" evidence="1">
    <location>
        <begin position="13"/>
        <end position="22"/>
    </location>
</feature>
<evidence type="ECO:0000256" key="1">
    <source>
        <dbReference type="SAM" id="MobiDB-lite"/>
    </source>
</evidence>
<reference evidence="2 3" key="1">
    <citation type="journal article" date="2020" name="ISME J.">
        <title>Uncovering the hidden diversity of litter-decomposition mechanisms in mushroom-forming fungi.</title>
        <authorList>
            <person name="Floudas D."/>
            <person name="Bentzer J."/>
            <person name="Ahren D."/>
            <person name="Johansson T."/>
            <person name="Persson P."/>
            <person name="Tunlid A."/>
        </authorList>
    </citation>
    <scope>NUCLEOTIDE SEQUENCE [LARGE SCALE GENOMIC DNA]</scope>
    <source>
        <strain evidence="2 3">CBS 406.79</strain>
    </source>
</reference>
<proteinExistence type="predicted"/>
<dbReference type="EMBL" id="JAACJN010000091">
    <property type="protein sequence ID" value="KAF5376348.1"/>
    <property type="molecule type" value="Genomic_DNA"/>
</dbReference>
<feature type="compositionally biased region" description="Polar residues" evidence="1">
    <location>
        <begin position="32"/>
        <end position="42"/>
    </location>
</feature>
<accession>A0A8H5H438</accession>
<comment type="caution">
    <text evidence="2">The sequence shown here is derived from an EMBL/GenBank/DDBJ whole genome shotgun (WGS) entry which is preliminary data.</text>
</comment>
<sequence length="74" mass="8055">MSDDETQRHPEVSTASNPTDTLDNVDKDESTDPQPGTPNITRDMTGRRSPVVPPSPPSPGFNESGWFILALSFL</sequence>
<protein>
    <submittedName>
        <fullName evidence="2">Uncharacterized protein</fullName>
    </submittedName>
</protein>
<dbReference type="Proteomes" id="UP000518752">
    <property type="component" value="Unassembled WGS sequence"/>
</dbReference>
<dbReference type="AlphaFoldDB" id="A0A8H5H438"/>